<dbReference type="RefSeq" id="WP_344836707.1">
    <property type="nucleotide sequence ID" value="NZ_BAAAUV010000027.1"/>
</dbReference>
<dbReference type="PANTHER" id="PTHR43386">
    <property type="entry name" value="OLIGOPEPTIDE TRANSPORT SYSTEM PERMEASE PROTEIN APPC"/>
    <property type="match status" value="1"/>
</dbReference>
<dbReference type="Gene3D" id="1.10.3720.10">
    <property type="entry name" value="MetI-like"/>
    <property type="match status" value="1"/>
</dbReference>
<evidence type="ECO:0000256" key="1">
    <source>
        <dbReference type="ARBA" id="ARBA00004429"/>
    </source>
</evidence>
<keyword evidence="3" id="KW-1003">Cell membrane</keyword>
<evidence type="ECO:0000256" key="2">
    <source>
        <dbReference type="ARBA" id="ARBA00022448"/>
    </source>
</evidence>
<keyword evidence="7 8" id="KW-0472">Membrane</keyword>
<feature type="transmembrane region" description="Helical" evidence="8">
    <location>
        <begin position="97"/>
        <end position="119"/>
    </location>
</feature>
<evidence type="ECO:0000259" key="9">
    <source>
        <dbReference type="PROSITE" id="PS50928"/>
    </source>
</evidence>
<evidence type="ECO:0000256" key="8">
    <source>
        <dbReference type="RuleBase" id="RU363032"/>
    </source>
</evidence>
<name>A0ABP6QJ53_9ACTN</name>
<evidence type="ECO:0000313" key="10">
    <source>
        <dbReference type="EMBL" id="GAA3234794.1"/>
    </source>
</evidence>
<evidence type="ECO:0000256" key="4">
    <source>
        <dbReference type="ARBA" id="ARBA00022519"/>
    </source>
</evidence>
<evidence type="ECO:0000256" key="7">
    <source>
        <dbReference type="ARBA" id="ARBA00023136"/>
    </source>
</evidence>
<dbReference type="Pfam" id="PF00528">
    <property type="entry name" value="BPD_transp_1"/>
    <property type="match status" value="1"/>
</dbReference>
<dbReference type="PROSITE" id="PS50928">
    <property type="entry name" value="ABC_TM1"/>
    <property type="match status" value="1"/>
</dbReference>
<protein>
    <recommendedName>
        <fullName evidence="9">ABC transmembrane type-1 domain-containing protein</fullName>
    </recommendedName>
</protein>
<dbReference type="SUPFAM" id="SSF161098">
    <property type="entry name" value="MetI-like"/>
    <property type="match status" value="1"/>
</dbReference>
<comment type="caution">
    <text evidence="10">The sequence shown here is derived from an EMBL/GenBank/DDBJ whole genome shotgun (WGS) entry which is preliminary data.</text>
</comment>
<reference evidence="11" key="1">
    <citation type="journal article" date="2019" name="Int. J. Syst. Evol. Microbiol.">
        <title>The Global Catalogue of Microorganisms (GCM) 10K type strain sequencing project: providing services to taxonomists for standard genome sequencing and annotation.</title>
        <authorList>
            <consortium name="The Broad Institute Genomics Platform"/>
            <consortium name="The Broad Institute Genome Sequencing Center for Infectious Disease"/>
            <person name="Wu L."/>
            <person name="Ma J."/>
        </authorList>
    </citation>
    <scope>NUCLEOTIDE SEQUENCE [LARGE SCALE GENOMIC DNA]</scope>
    <source>
        <strain evidence="11">JCM 9377</strain>
    </source>
</reference>
<feature type="transmembrane region" description="Helical" evidence="8">
    <location>
        <begin position="179"/>
        <end position="208"/>
    </location>
</feature>
<keyword evidence="4" id="KW-0997">Cell inner membrane</keyword>
<keyword evidence="5 8" id="KW-0812">Transmembrane</keyword>
<dbReference type="EMBL" id="BAAAUV010000027">
    <property type="protein sequence ID" value="GAA3234794.1"/>
    <property type="molecule type" value="Genomic_DNA"/>
</dbReference>
<organism evidence="10 11">
    <name type="scientific">Actinocorallia longicatena</name>
    <dbReference type="NCBI Taxonomy" id="111803"/>
    <lineage>
        <taxon>Bacteria</taxon>
        <taxon>Bacillati</taxon>
        <taxon>Actinomycetota</taxon>
        <taxon>Actinomycetes</taxon>
        <taxon>Streptosporangiales</taxon>
        <taxon>Thermomonosporaceae</taxon>
        <taxon>Actinocorallia</taxon>
    </lineage>
</organism>
<feature type="transmembrane region" description="Helical" evidence="8">
    <location>
        <begin position="66"/>
        <end position="90"/>
    </location>
</feature>
<dbReference type="InterPro" id="IPR035906">
    <property type="entry name" value="MetI-like_sf"/>
</dbReference>
<evidence type="ECO:0000313" key="11">
    <source>
        <dbReference type="Proteomes" id="UP001501237"/>
    </source>
</evidence>
<keyword evidence="11" id="KW-1185">Reference proteome</keyword>
<dbReference type="Proteomes" id="UP001501237">
    <property type="component" value="Unassembled WGS sequence"/>
</dbReference>
<proteinExistence type="inferred from homology"/>
<gene>
    <name evidence="10" type="ORF">GCM10010468_68180</name>
</gene>
<comment type="similarity">
    <text evidence="8">Belongs to the binding-protein-dependent transport system permease family.</text>
</comment>
<keyword evidence="2 8" id="KW-0813">Transport</keyword>
<evidence type="ECO:0000256" key="6">
    <source>
        <dbReference type="ARBA" id="ARBA00022989"/>
    </source>
</evidence>
<sequence>MRSRGPAGGVLLAALVLLAAAGPAAGGRDLDLGAFRSAPSWAHWFGTDGAGRDVFALTAEGLRRSLVIGLGAALLATGLAAGAGAFAGYLGGRCDRLLMAVADVLVVIPAVLLAAVLAASVGGRTPLLVVVLALFLWPVTARAVRARCRSLRAAEFVRAAECAGASPVRVVARHLLPNLVPLLVADATLNVGFAVLAESGLSYLGFGVREPGTSLGTLIAGGTASATVYPWLFLPAALLLSALILACTLLGDALQEAV</sequence>
<dbReference type="InterPro" id="IPR050366">
    <property type="entry name" value="BP-dependent_transpt_permease"/>
</dbReference>
<evidence type="ECO:0000256" key="3">
    <source>
        <dbReference type="ARBA" id="ARBA00022475"/>
    </source>
</evidence>
<evidence type="ECO:0000256" key="5">
    <source>
        <dbReference type="ARBA" id="ARBA00022692"/>
    </source>
</evidence>
<feature type="transmembrane region" description="Helical" evidence="8">
    <location>
        <begin position="228"/>
        <end position="251"/>
    </location>
</feature>
<comment type="subcellular location">
    <subcellularLocation>
        <location evidence="1">Cell inner membrane</location>
        <topology evidence="1">Multi-pass membrane protein</topology>
    </subcellularLocation>
    <subcellularLocation>
        <location evidence="8">Cell membrane</location>
        <topology evidence="8">Multi-pass membrane protein</topology>
    </subcellularLocation>
</comment>
<keyword evidence="6 8" id="KW-1133">Transmembrane helix</keyword>
<accession>A0ABP6QJ53</accession>
<dbReference type="InterPro" id="IPR000515">
    <property type="entry name" value="MetI-like"/>
</dbReference>
<dbReference type="PANTHER" id="PTHR43386:SF2">
    <property type="entry name" value="OLIGOPEPTIDE TRANSPORT SYSTEM PERMEASE PROTEIN OPPC"/>
    <property type="match status" value="1"/>
</dbReference>
<feature type="transmembrane region" description="Helical" evidence="8">
    <location>
        <begin position="125"/>
        <end position="144"/>
    </location>
</feature>
<feature type="domain" description="ABC transmembrane type-1" evidence="9">
    <location>
        <begin position="62"/>
        <end position="251"/>
    </location>
</feature>